<name>A0A0E3X4V0_RCMVE</name>
<evidence type="ECO:0000256" key="1">
    <source>
        <dbReference type="SAM" id="MobiDB-lite"/>
    </source>
</evidence>
<feature type="region of interest" description="Disordered" evidence="1">
    <location>
        <begin position="50"/>
        <end position="72"/>
    </location>
</feature>
<feature type="region of interest" description="Disordered" evidence="1">
    <location>
        <begin position="91"/>
        <end position="110"/>
    </location>
</feature>
<reference evidence="3 4" key="1">
    <citation type="journal article" date="2012" name="J. Virol.">
        <title>Complete genome sequence of the english isolate of rat cytomegalovirus (Murid herpesvirus 8).</title>
        <authorList>
            <person name="Ettinger J."/>
            <person name="Geyer H."/>
            <person name="Nitsche A."/>
            <person name="Zimmermann A."/>
            <person name="Brune W."/>
            <person name="Sandford G.R."/>
            <person name="Hayward G.S."/>
            <person name="Voigt S."/>
        </authorList>
    </citation>
    <scope>NUCLEOTIDE SEQUENCE [LARGE SCALE GENOMIC DNA]</scope>
    <source>
        <strain evidence="3">Berlin</strain>
    </source>
</reference>
<accession>A0A0E3X4V0</accession>
<gene>
    <name evidence="3" type="primary">b159</name>
</gene>
<feature type="transmembrane region" description="Helical" evidence="2">
    <location>
        <begin position="424"/>
        <end position="448"/>
    </location>
</feature>
<proteinExistence type="predicted"/>
<dbReference type="Proteomes" id="UP000097765">
    <property type="component" value="Segment"/>
</dbReference>
<keyword evidence="2" id="KW-0472">Membrane</keyword>
<organism evidence="3 4">
    <name type="scientific">Rat cytomegalovirus (isolate England)</name>
    <name type="common">RCMV-E</name>
    <name type="synonym">Murid herpesvirus 8</name>
    <dbReference type="NCBI Taxonomy" id="1261657"/>
    <lineage>
        <taxon>Viruses</taxon>
        <taxon>Duplodnaviria</taxon>
        <taxon>Heunggongvirae</taxon>
        <taxon>Peploviricota</taxon>
        <taxon>Herviviricetes</taxon>
        <taxon>Herpesvirales</taxon>
        <taxon>Orthoherpesviridae</taxon>
        <taxon>Betaherpesvirinae</taxon>
        <taxon>Muromegalovirus</taxon>
        <taxon>Muromegalovirus muridbeta8</taxon>
    </lineage>
</organism>
<sequence>MACIRYVTLLAGILVSFTAGESDKCYYVPQFIIQVTASSNNLTATLNGTTSSGTVASSAQSGSSSTVTTPGATVTSTASTAAAASSVSTTRTLTSTLSPTSNSSNPTSSISVTVTSASITPTPAVTTPAASVSTTDDESSTVSSTEGQPTSSVPTTASSTGCNYTYTWKGFINGKNTTIVSVNTNETKIRFYPQSLDNLTEETRFLRGHFNYTMDLISNYTKTENCSMITVSLYYDCCYDSDSRSTCSFVQMVNGNTSISSYFNSSSGGSEYNENSATNSYWTFWNDTVMRTFWSDMKKISVRWTRFKQHADGANNPRDAQGSTELVCNNGTHYLVKCSVSAKDLYGVSLSWFVPNQDFLTPHNKSDWFVNENGTGIGWTYIYVKNETIDALQCHASSSAIWASYLPVPYSGPVPLGSEIPFTLIFAIGLTLVVFLMIGCVACCMFVCRRRDSASISAL</sequence>
<protein>
    <submittedName>
        <fullName evidence="3">B159</fullName>
    </submittedName>
</protein>
<dbReference type="EMBL" id="KP202868">
    <property type="protein sequence ID" value="AKB93338.1"/>
    <property type="molecule type" value="Genomic_DNA"/>
</dbReference>
<evidence type="ECO:0000313" key="3">
    <source>
        <dbReference type="EMBL" id="AKB93338.1"/>
    </source>
</evidence>
<keyword evidence="2" id="KW-1133">Transmembrane helix</keyword>
<evidence type="ECO:0000313" key="4">
    <source>
        <dbReference type="Proteomes" id="UP000097765"/>
    </source>
</evidence>
<evidence type="ECO:0000256" key="2">
    <source>
        <dbReference type="SAM" id="Phobius"/>
    </source>
</evidence>
<reference evidence="3 4" key="2">
    <citation type="journal article" date="2015" name="J. Gen. Virol.">
        <title>The English isolate and a newly identified Berlin isolate of Rat Cytomegalovirus (RCMV) share similarities with but separate as an anciently diverged clade from Mouse CMV and the Maastricht isolate of RCMV.</title>
        <authorList>
            <person name="Geyer H."/>
            <person name="Ettinger J."/>
            <person name="Moller L."/>
            <person name="Schmolz E."/>
            <person name="Nitsche A."/>
            <person name="Brune W."/>
            <person name="Heaggans S."/>
            <person name="Sandford G.R."/>
            <person name="Hayward G.S."/>
            <person name="Voigt S."/>
        </authorList>
    </citation>
    <scope>NUCLEOTIDE SEQUENCE [LARGE SCALE GENOMIC DNA]</scope>
    <source>
        <strain evidence="3">Berlin</strain>
    </source>
</reference>
<organismHost>
    <name type="scientific">Rattus norvegicus</name>
    <name type="common">Rat</name>
    <dbReference type="NCBI Taxonomy" id="10116"/>
</organismHost>
<feature type="region of interest" description="Disordered" evidence="1">
    <location>
        <begin position="121"/>
        <end position="157"/>
    </location>
</feature>
<keyword evidence="2" id="KW-0812">Transmembrane</keyword>